<dbReference type="Pfam" id="PF00664">
    <property type="entry name" value="ABC_membrane"/>
    <property type="match status" value="1"/>
</dbReference>
<feature type="compositionally biased region" description="Low complexity" evidence="7">
    <location>
        <begin position="991"/>
        <end position="1005"/>
    </location>
</feature>
<dbReference type="PROSITE" id="PS00211">
    <property type="entry name" value="ABC_TRANSPORTER_1"/>
    <property type="match status" value="2"/>
</dbReference>
<feature type="transmembrane region" description="Helical" evidence="8">
    <location>
        <begin position="42"/>
        <end position="70"/>
    </location>
</feature>
<dbReference type="InterPro" id="IPR027417">
    <property type="entry name" value="P-loop_NTPase"/>
</dbReference>
<sequence>MSTVEAPAVVRDDDVQAPVTPRPRGPVDTRVFALVPTLRGDAVVIGGVSALGALGLLGQLVSAAWAVTAFSRGDSAGPAVITFVVATLVRSALRAAENLLTARASGRAREALGAALVGAGLRMTPGRLAATGPGAVSALATGGVDTLEKYVTRYLPAVVPAVLLPPTVIVVLALLDLRSAVIVVVTLPLIPLFAALVGWLTERRSNEQWQLMSRLSAHFLDVVQGLVTLRAYRRAERQVETLAEVGERHRAATVRVLRIAFLSGTALDLVATLSVGLVAVEAGLRVAAGDLGLGTALLAILLAPEAYRPVRELGARFHESADASAVLDEASGLVDVVVAPAVTSGSLPSGVALLADGLTVRVPGRAEPVLSGVGLWVFTGQVTAIAGPSGVGKTTLLRVLAGQQVPEAGVVKGDAASVVYQPQRPTFPLARTLRDAVTAAWPDAPDAVVAQALRDAAADWVTDLDTPLAEDGRDLSAGQRQRLALARTLVQASRVDRGAVLLLDEPTAHLDDATEQAVLTGLRRRADAGAAVVTVAHRPAAVAAADEVTHLRATTSRTIAPSDGRPTPSDGLPRLVPSPRPRSAREATAADAWAGTDAGTDGGADAGTDAALSSADVSTSPTRGIPRTGADASLIDHPGSGTTHSAADNRPTRTVNETALPGFGRAWADARPTRSWIPARLRTATMNLAIVLGTLSSLSGVALTAVAAWLLTKASGQPPILTLTVAVVGVRLFAVTRPVLSYLDRLVAHDVALADLGRLRARVYADLIPRVPGPALPRRGDLLTRLVDDVDAVGDTVLRWKRPAVVAGATLATAIVIGSIIDSAAALAALPGLVVAALIAPAVAGAGADLRAERGAEAKAGYSQSVVEVLAGAEDVKALGAEGAGVGPVRAAARAVTAVDGAQVRRTALAEFLRMAGAGLAVAGVMIATTTASAGLSLEQVGVLVLGTLALADVTATLPDAVNARTRGLVARRRLTQVLESRPVSTDGAGTSTRDSTETTDSVESAPAVHLRDVRAGWDPAREPVLDGLDLTVASGRRIAVQGPSGCGKSTLAALVLKFLDPSGGSVLRNHVDYRDLTGDQVRSHVGLVSDDDHVFASSLRENLRLARPDATDGDLRVALTRARLGHWFNRTPQGLDTWLGERGATMSAGERRRLALARALLADRRVLVLDEPAESLDPETAQAVLTDVLEASAGTSVLLVTHRSEGLGMMDAVVRLRSGRLERP</sequence>
<dbReference type="PANTHER" id="PTHR24221:SF654">
    <property type="entry name" value="ATP-BINDING CASSETTE SUB-FAMILY B MEMBER 6"/>
    <property type="match status" value="1"/>
</dbReference>
<organism evidence="11 12">
    <name type="scientific">Kineosporia succinea</name>
    <dbReference type="NCBI Taxonomy" id="84632"/>
    <lineage>
        <taxon>Bacteria</taxon>
        <taxon>Bacillati</taxon>
        <taxon>Actinomycetota</taxon>
        <taxon>Actinomycetes</taxon>
        <taxon>Kineosporiales</taxon>
        <taxon>Kineosporiaceae</taxon>
        <taxon>Kineosporia</taxon>
    </lineage>
</organism>
<reference evidence="11 12" key="1">
    <citation type="submission" date="2023-07" db="EMBL/GenBank/DDBJ databases">
        <title>Sequencing the genomes of 1000 actinobacteria strains.</title>
        <authorList>
            <person name="Klenk H.-P."/>
        </authorList>
    </citation>
    <scope>NUCLEOTIDE SEQUENCE [LARGE SCALE GENOMIC DNA]</scope>
    <source>
        <strain evidence="11 12">DSM 44388</strain>
    </source>
</reference>
<evidence type="ECO:0000256" key="8">
    <source>
        <dbReference type="SAM" id="Phobius"/>
    </source>
</evidence>
<dbReference type="InterPro" id="IPR011527">
    <property type="entry name" value="ABC1_TM_dom"/>
</dbReference>
<feature type="compositionally biased region" description="Low complexity" evidence="7">
    <location>
        <begin position="587"/>
        <end position="599"/>
    </location>
</feature>
<feature type="transmembrane region" description="Helical" evidence="8">
    <location>
        <begin position="154"/>
        <end position="175"/>
    </location>
</feature>
<evidence type="ECO:0000256" key="7">
    <source>
        <dbReference type="SAM" id="MobiDB-lite"/>
    </source>
</evidence>
<evidence type="ECO:0000256" key="6">
    <source>
        <dbReference type="ARBA" id="ARBA00023136"/>
    </source>
</evidence>
<comment type="subcellular location">
    <subcellularLocation>
        <location evidence="1">Cell membrane</location>
        <topology evidence="1">Multi-pass membrane protein</topology>
    </subcellularLocation>
</comment>
<evidence type="ECO:0000259" key="9">
    <source>
        <dbReference type="PROSITE" id="PS50893"/>
    </source>
</evidence>
<dbReference type="Pfam" id="PF00005">
    <property type="entry name" value="ABC_tran"/>
    <property type="match status" value="2"/>
</dbReference>
<dbReference type="InterPro" id="IPR017871">
    <property type="entry name" value="ABC_transporter-like_CS"/>
</dbReference>
<dbReference type="InterPro" id="IPR003593">
    <property type="entry name" value="AAA+_ATPase"/>
</dbReference>
<feature type="region of interest" description="Disordered" evidence="7">
    <location>
        <begin position="553"/>
        <end position="654"/>
    </location>
</feature>
<dbReference type="PANTHER" id="PTHR24221">
    <property type="entry name" value="ATP-BINDING CASSETTE SUB-FAMILY B"/>
    <property type="match status" value="1"/>
</dbReference>
<dbReference type="GO" id="GO:0005524">
    <property type="term" value="F:ATP binding"/>
    <property type="evidence" value="ECO:0007669"/>
    <property type="project" value="UniProtKB-KW"/>
</dbReference>
<evidence type="ECO:0000259" key="10">
    <source>
        <dbReference type="PROSITE" id="PS50929"/>
    </source>
</evidence>
<feature type="transmembrane region" description="Helical" evidence="8">
    <location>
        <begin position="181"/>
        <end position="200"/>
    </location>
</feature>
<evidence type="ECO:0000256" key="1">
    <source>
        <dbReference type="ARBA" id="ARBA00004651"/>
    </source>
</evidence>
<dbReference type="Proteomes" id="UP001235712">
    <property type="component" value="Unassembled WGS sequence"/>
</dbReference>
<evidence type="ECO:0000313" key="11">
    <source>
        <dbReference type="EMBL" id="MDP9828666.1"/>
    </source>
</evidence>
<evidence type="ECO:0000256" key="3">
    <source>
        <dbReference type="ARBA" id="ARBA00022741"/>
    </source>
</evidence>
<dbReference type="Gene3D" id="3.40.50.300">
    <property type="entry name" value="P-loop containing nucleotide triphosphate hydrolases"/>
    <property type="match status" value="2"/>
</dbReference>
<feature type="domain" description="ABC transmembrane type-1" evidence="10">
    <location>
        <begin position="42"/>
        <end position="322"/>
    </location>
</feature>
<keyword evidence="6 8" id="KW-0472">Membrane</keyword>
<evidence type="ECO:0000256" key="5">
    <source>
        <dbReference type="ARBA" id="ARBA00022989"/>
    </source>
</evidence>
<dbReference type="PROSITE" id="PS50929">
    <property type="entry name" value="ABC_TM1F"/>
    <property type="match status" value="2"/>
</dbReference>
<feature type="transmembrane region" description="Helical" evidence="8">
    <location>
        <begin position="286"/>
        <end position="307"/>
    </location>
</feature>
<feature type="region of interest" description="Disordered" evidence="7">
    <location>
        <begin position="1"/>
        <end position="22"/>
    </location>
</feature>
<dbReference type="SUPFAM" id="SSF90123">
    <property type="entry name" value="ABC transporter transmembrane region"/>
    <property type="match status" value="2"/>
</dbReference>
<gene>
    <name evidence="11" type="ORF">J2S57_004415</name>
</gene>
<dbReference type="PROSITE" id="PS50893">
    <property type="entry name" value="ABC_TRANSPORTER_2"/>
    <property type="match status" value="2"/>
</dbReference>
<dbReference type="SUPFAM" id="SSF52540">
    <property type="entry name" value="P-loop containing nucleoside triphosphate hydrolases"/>
    <property type="match status" value="2"/>
</dbReference>
<dbReference type="InterPro" id="IPR014223">
    <property type="entry name" value="ABC_CydC/D"/>
</dbReference>
<dbReference type="InterPro" id="IPR039421">
    <property type="entry name" value="Type_1_exporter"/>
</dbReference>
<dbReference type="CDD" id="cd18584">
    <property type="entry name" value="ABC_6TM_AarD_CydD"/>
    <property type="match status" value="1"/>
</dbReference>
<feature type="transmembrane region" description="Helical" evidence="8">
    <location>
        <begin position="912"/>
        <end position="935"/>
    </location>
</feature>
<feature type="domain" description="ABC transporter" evidence="9">
    <location>
        <begin position="353"/>
        <end position="578"/>
    </location>
</feature>
<evidence type="ECO:0000256" key="4">
    <source>
        <dbReference type="ARBA" id="ARBA00022840"/>
    </source>
</evidence>
<feature type="transmembrane region" description="Helical" evidence="8">
    <location>
        <begin position="827"/>
        <end position="848"/>
    </location>
</feature>
<keyword evidence="2 8" id="KW-0812">Transmembrane</keyword>
<comment type="caution">
    <text evidence="11">The sequence shown here is derived from an EMBL/GenBank/DDBJ whole genome shotgun (WGS) entry which is preliminary data.</text>
</comment>
<dbReference type="InterPro" id="IPR036640">
    <property type="entry name" value="ABC1_TM_sf"/>
</dbReference>
<feature type="transmembrane region" description="Helical" evidence="8">
    <location>
        <begin position="76"/>
        <end position="93"/>
    </location>
</feature>
<protein>
    <submittedName>
        <fullName evidence="11">ATP-binding cassette subfamily C protein CydCD</fullName>
    </submittedName>
</protein>
<dbReference type="Gene3D" id="1.20.1560.10">
    <property type="entry name" value="ABC transporter type 1, transmembrane domain"/>
    <property type="match status" value="2"/>
</dbReference>
<keyword evidence="12" id="KW-1185">Reference proteome</keyword>
<feature type="domain" description="ABC transmembrane type-1" evidence="10">
    <location>
        <begin position="688"/>
        <end position="967"/>
    </location>
</feature>
<dbReference type="NCBIfam" id="TIGR02868">
    <property type="entry name" value="CydC"/>
    <property type="match status" value="1"/>
</dbReference>
<dbReference type="EMBL" id="JAUSQZ010000001">
    <property type="protein sequence ID" value="MDP9828666.1"/>
    <property type="molecule type" value="Genomic_DNA"/>
</dbReference>
<feature type="region of interest" description="Disordered" evidence="7">
    <location>
        <begin position="980"/>
        <end position="1006"/>
    </location>
</feature>
<keyword evidence="5 8" id="KW-1133">Transmembrane helix</keyword>
<dbReference type="RefSeq" id="WP_307246077.1">
    <property type="nucleotide sequence ID" value="NZ_JAUSQZ010000001.1"/>
</dbReference>
<name>A0ABT9P7J8_9ACTN</name>
<feature type="transmembrane region" description="Helical" evidence="8">
    <location>
        <begin position="256"/>
        <end position="280"/>
    </location>
</feature>
<feature type="transmembrane region" description="Helical" evidence="8">
    <location>
        <begin position="804"/>
        <end position="821"/>
    </location>
</feature>
<evidence type="ECO:0000256" key="2">
    <source>
        <dbReference type="ARBA" id="ARBA00022692"/>
    </source>
</evidence>
<keyword evidence="3" id="KW-0547">Nucleotide-binding</keyword>
<dbReference type="SMART" id="SM00382">
    <property type="entry name" value="AAA"/>
    <property type="match status" value="2"/>
</dbReference>
<feature type="transmembrane region" description="Helical" evidence="8">
    <location>
        <begin position="688"/>
        <end position="711"/>
    </location>
</feature>
<keyword evidence="4 11" id="KW-0067">ATP-binding</keyword>
<feature type="compositionally biased region" description="Polar residues" evidence="7">
    <location>
        <begin position="640"/>
        <end position="654"/>
    </location>
</feature>
<accession>A0ABT9P7J8</accession>
<proteinExistence type="predicted"/>
<feature type="domain" description="ABC transporter" evidence="9">
    <location>
        <begin position="1009"/>
        <end position="1225"/>
    </location>
</feature>
<evidence type="ECO:0000313" key="12">
    <source>
        <dbReference type="Proteomes" id="UP001235712"/>
    </source>
</evidence>
<dbReference type="InterPro" id="IPR003439">
    <property type="entry name" value="ABC_transporter-like_ATP-bd"/>
</dbReference>
<feature type="transmembrane region" description="Helical" evidence="8">
    <location>
        <begin position="717"/>
        <end position="735"/>
    </location>
</feature>